<name>A0AAU9SAC1_THLAR</name>
<dbReference type="AlphaFoldDB" id="A0AAU9SAC1"/>
<sequence>SSESDLKLTIWWSRAWACRIAARSARASAISGDATKSSDPIPVCWGVVGSPKCHPNPPFWRSAIQAASVWQSTEFHGGFGISQGRVLTTGVTFFLLRFASCQSRAAFIPFAMTSCTETTRFSKMKRLQAFQICQHSQGNSGPRPTPAGGRQMRRFPVASPSRKVPTALTSIVVAKGDSCHTDLAKAQWRKRTICVLRAKQPPLPSVLSLPTAPLHFPLLHYLPNFSGSKPISSEHSTASFSLAFSSLSLVWFGSVREICFNLNFILKWGWREDNLMDIRKGKREEIDEE</sequence>
<proteinExistence type="predicted"/>
<protein>
    <submittedName>
        <fullName evidence="1">Uncharacterized protein</fullName>
    </submittedName>
</protein>
<dbReference type="EMBL" id="OU466860">
    <property type="protein sequence ID" value="CAH2061284.1"/>
    <property type="molecule type" value="Genomic_DNA"/>
</dbReference>
<keyword evidence="2" id="KW-1185">Reference proteome</keyword>
<dbReference type="Proteomes" id="UP000836841">
    <property type="component" value="Chromosome 4"/>
</dbReference>
<evidence type="ECO:0000313" key="1">
    <source>
        <dbReference type="EMBL" id="CAH2061284.1"/>
    </source>
</evidence>
<accession>A0AAU9SAC1</accession>
<evidence type="ECO:0000313" key="2">
    <source>
        <dbReference type="Proteomes" id="UP000836841"/>
    </source>
</evidence>
<feature type="non-terminal residue" evidence="1">
    <location>
        <position position="289"/>
    </location>
</feature>
<gene>
    <name evidence="1" type="ORF">TAV2_LOCUS13922</name>
</gene>
<reference evidence="1 2" key="1">
    <citation type="submission" date="2022-03" db="EMBL/GenBank/DDBJ databases">
        <authorList>
            <person name="Nunn A."/>
            <person name="Chopra R."/>
            <person name="Nunn A."/>
            <person name="Contreras Garrido A."/>
        </authorList>
    </citation>
    <scope>NUCLEOTIDE SEQUENCE [LARGE SCALE GENOMIC DNA]</scope>
</reference>
<organism evidence="1 2">
    <name type="scientific">Thlaspi arvense</name>
    <name type="common">Field penny-cress</name>
    <dbReference type="NCBI Taxonomy" id="13288"/>
    <lineage>
        <taxon>Eukaryota</taxon>
        <taxon>Viridiplantae</taxon>
        <taxon>Streptophyta</taxon>
        <taxon>Embryophyta</taxon>
        <taxon>Tracheophyta</taxon>
        <taxon>Spermatophyta</taxon>
        <taxon>Magnoliopsida</taxon>
        <taxon>eudicotyledons</taxon>
        <taxon>Gunneridae</taxon>
        <taxon>Pentapetalae</taxon>
        <taxon>rosids</taxon>
        <taxon>malvids</taxon>
        <taxon>Brassicales</taxon>
        <taxon>Brassicaceae</taxon>
        <taxon>Thlaspideae</taxon>
        <taxon>Thlaspi</taxon>
    </lineage>
</organism>